<gene>
    <name evidence="2" type="ORF">PLEPLA_LOCUS29894</name>
</gene>
<protein>
    <submittedName>
        <fullName evidence="2">Uncharacterized protein</fullName>
    </submittedName>
</protein>
<dbReference type="Proteomes" id="UP001153269">
    <property type="component" value="Unassembled WGS sequence"/>
</dbReference>
<evidence type="ECO:0000313" key="2">
    <source>
        <dbReference type="EMBL" id="CAB1442208.1"/>
    </source>
</evidence>
<dbReference type="EMBL" id="CADEAL010002795">
    <property type="protein sequence ID" value="CAB1442208.1"/>
    <property type="molecule type" value="Genomic_DNA"/>
</dbReference>
<proteinExistence type="predicted"/>
<accession>A0A9N7UYW1</accession>
<comment type="caution">
    <text evidence="2">The sequence shown here is derived from an EMBL/GenBank/DDBJ whole genome shotgun (WGS) entry which is preliminary data.</text>
</comment>
<evidence type="ECO:0000256" key="1">
    <source>
        <dbReference type="SAM" id="MobiDB-lite"/>
    </source>
</evidence>
<organism evidence="2 3">
    <name type="scientific">Pleuronectes platessa</name>
    <name type="common">European plaice</name>
    <dbReference type="NCBI Taxonomy" id="8262"/>
    <lineage>
        <taxon>Eukaryota</taxon>
        <taxon>Metazoa</taxon>
        <taxon>Chordata</taxon>
        <taxon>Craniata</taxon>
        <taxon>Vertebrata</taxon>
        <taxon>Euteleostomi</taxon>
        <taxon>Actinopterygii</taxon>
        <taxon>Neopterygii</taxon>
        <taxon>Teleostei</taxon>
        <taxon>Neoteleostei</taxon>
        <taxon>Acanthomorphata</taxon>
        <taxon>Carangaria</taxon>
        <taxon>Pleuronectiformes</taxon>
        <taxon>Pleuronectoidei</taxon>
        <taxon>Pleuronectidae</taxon>
        <taxon>Pleuronectes</taxon>
    </lineage>
</organism>
<keyword evidence="3" id="KW-1185">Reference proteome</keyword>
<sequence length="96" mass="11119">MPRNYTRKTTWGQSPLAEMESEDAEDMQRKKSLRKAGRDRNIDKTTLKRFIKKKEKGKVKSVAWGAVAETIKKDLKKYSKIFGQKDRLSQSKASKV</sequence>
<feature type="region of interest" description="Disordered" evidence="1">
    <location>
        <begin position="1"/>
        <end position="42"/>
    </location>
</feature>
<evidence type="ECO:0000313" key="3">
    <source>
        <dbReference type="Proteomes" id="UP001153269"/>
    </source>
</evidence>
<reference evidence="2" key="1">
    <citation type="submission" date="2020-03" db="EMBL/GenBank/DDBJ databases">
        <authorList>
            <person name="Weist P."/>
        </authorList>
    </citation>
    <scope>NUCLEOTIDE SEQUENCE</scope>
</reference>
<name>A0A9N7UYW1_PLEPL</name>
<dbReference type="AlphaFoldDB" id="A0A9N7UYW1"/>